<dbReference type="InterPro" id="IPR036388">
    <property type="entry name" value="WH-like_DNA-bd_sf"/>
</dbReference>
<dbReference type="Gene3D" id="1.10.10.10">
    <property type="entry name" value="Winged helix-like DNA-binding domain superfamily/Winged helix DNA-binding domain"/>
    <property type="match status" value="1"/>
</dbReference>
<proteinExistence type="predicted"/>
<accession>A0ABS0QLF9</accession>
<evidence type="ECO:0000313" key="2">
    <source>
        <dbReference type="Proteomes" id="UP000597038"/>
    </source>
</evidence>
<dbReference type="SUPFAM" id="SSF46785">
    <property type="entry name" value="Winged helix' DNA-binding domain"/>
    <property type="match status" value="1"/>
</dbReference>
<keyword evidence="2" id="KW-1185">Reference proteome</keyword>
<sequence>MNERKPFVMIPKTLARDSSVDSKTKGIYLCLALLCNDQTKSGRPSRKKIAELAGVSNSTLGRHLKILERKNYIKIEQRFDKKDGCKITNRYTLNDV</sequence>
<comment type="caution">
    <text evidence="1">The sequence shown here is derived from an EMBL/GenBank/DDBJ whole genome shotgun (WGS) entry which is preliminary data.</text>
</comment>
<evidence type="ECO:0000313" key="1">
    <source>
        <dbReference type="EMBL" id="MBH9580065.1"/>
    </source>
</evidence>
<dbReference type="InterPro" id="IPR036390">
    <property type="entry name" value="WH_DNA-bd_sf"/>
</dbReference>
<dbReference type="Pfam" id="PF13412">
    <property type="entry name" value="HTH_24"/>
    <property type="match status" value="1"/>
</dbReference>
<organism evidence="1 2">
    <name type="scientific">Staphylococcus felis</name>
    <dbReference type="NCBI Taxonomy" id="46127"/>
    <lineage>
        <taxon>Bacteria</taxon>
        <taxon>Bacillati</taxon>
        <taxon>Bacillota</taxon>
        <taxon>Bacilli</taxon>
        <taxon>Bacillales</taxon>
        <taxon>Staphylococcaceae</taxon>
        <taxon>Staphylococcus</taxon>
    </lineage>
</organism>
<dbReference type="EMBL" id="JAEDAQ010000002">
    <property type="protein sequence ID" value="MBH9580065.1"/>
    <property type="molecule type" value="Genomic_DNA"/>
</dbReference>
<protein>
    <submittedName>
        <fullName evidence="1">Helix-turn-helix domain-containing protein</fullName>
    </submittedName>
</protein>
<gene>
    <name evidence="1" type="ORF">I9026_01600</name>
</gene>
<name>A0ABS0QLF9_9STAP</name>
<reference evidence="1 2" key="1">
    <citation type="submission" date="2020-12" db="EMBL/GenBank/DDBJ databases">
        <title>Genomic analysis of Staphylococcus felis from a cat with skin infection.</title>
        <authorList>
            <person name="Aslantas O."/>
            <person name="Keskin O."/>
            <person name="Buyukaltay K."/>
            <person name="Gullu Yucetepe A."/>
        </authorList>
    </citation>
    <scope>NUCLEOTIDE SEQUENCE [LARGE SCALE GENOMIC DNA]</scope>
    <source>
        <strain evidence="1 2">HARRANVET</strain>
    </source>
</reference>
<dbReference type="Proteomes" id="UP000597038">
    <property type="component" value="Unassembled WGS sequence"/>
</dbReference>
<dbReference type="RefSeq" id="WP_115871499.1">
    <property type="nucleotide sequence ID" value="NZ_JAEDAQ010000002.1"/>
</dbReference>